<feature type="transmembrane region" description="Helical" evidence="10">
    <location>
        <begin position="387"/>
        <end position="406"/>
    </location>
</feature>
<dbReference type="Gene3D" id="1.50.10.150">
    <property type="entry name" value="Voltage-dependent anion channel"/>
    <property type="match status" value="1"/>
</dbReference>
<name>A0A8T2UZW5_CERRI</name>
<feature type="transmembrane region" description="Helical" evidence="10">
    <location>
        <begin position="235"/>
        <end position="256"/>
    </location>
</feature>
<evidence type="ECO:0000256" key="3">
    <source>
        <dbReference type="ARBA" id="ARBA00007808"/>
    </source>
</evidence>
<accession>A0A8T2UZW5</accession>
<evidence type="ECO:0000256" key="9">
    <source>
        <dbReference type="ARBA" id="ARBA00023136"/>
    </source>
</evidence>
<proteinExistence type="evidence at transcript level"/>
<dbReference type="EMBL" id="MZ265383">
    <property type="protein sequence ID" value="UWV48916.1"/>
    <property type="molecule type" value="mRNA"/>
</dbReference>
<dbReference type="InterPro" id="IPR030183">
    <property type="entry name" value="SLAC/SLAH"/>
</dbReference>
<feature type="transmembrane region" description="Helical" evidence="10">
    <location>
        <begin position="211"/>
        <end position="229"/>
    </location>
</feature>
<keyword evidence="9 10" id="KW-0472">Membrane</keyword>
<feature type="transmembrane region" description="Helical" evidence="10">
    <location>
        <begin position="357"/>
        <end position="375"/>
    </location>
</feature>
<evidence type="ECO:0000256" key="8">
    <source>
        <dbReference type="ARBA" id="ARBA00023065"/>
    </source>
</evidence>
<organism evidence="11 13">
    <name type="scientific">Ceratopteris richardii</name>
    <name type="common">Triangle waterfern</name>
    <dbReference type="NCBI Taxonomy" id="49495"/>
    <lineage>
        <taxon>Eukaryota</taxon>
        <taxon>Viridiplantae</taxon>
        <taxon>Streptophyta</taxon>
        <taxon>Embryophyta</taxon>
        <taxon>Tracheophyta</taxon>
        <taxon>Polypodiopsida</taxon>
        <taxon>Polypodiidae</taxon>
        <taxon>Polypodiales</taxon>
        <taxon>Pteridineae</taxon>
        <taxon>Pteridaceae</taxon>
        <taxon>Parkerioideae</taxon>
        <taxon>Ceratopteris</taxon>
    </lineage>
</organism>
<reference evidence="12" key="1">
    <citation type="journal article" date="2021" name="bioRxiv">
        <title>Gaining or cutting SLAC: the evolution of plant guard cell signalling pathways.</title>
        <authorList>
            <person name="Sussmilch F.C."/>
            <person name="Maierhofer T."/>
            <person name="Herrmann J."/>
            <person name="Voss L.J."/>
            <person name="Lind C."/>
            <person name="Messerer M."/>
            <person name="Mueller H.M."/>
            <person name="Buenner M.S."/>
            <person name="Ache P."/>
            <person name="Mayer K.F.X."/>
            <person name="Becker D."/>
            <person name="Roelfsema M.R.G."/>
            <person name="Geiger D."/>
            <person name="Schultz J."/>
            <person name="Hedrich R."/>
        </authorList>
    </citation>
    <scope>NUCLEOTIDE SEQUENCE</scope>
    <source>
        <strain evidence="12">Hn-n</strain>
    </source>
</reference>
<dbReference type="CDD" id="cd09323">
    <property type="entry name" value="TDT_SLAC1_like"/>
    <property type="match status" value="1"/>
</dbReference>
<dbReference type="InterPro" id="IPR004695">
    <property type="entry name" value="SLAC1/Mae1/Ssu1/TehA"/>
</dbReference>
<gene>
    <name evidence="12" type="primary">SLAC1d</name>
    <name evidence="11" type="ORF">KP509_03G050700</name>
</gene>
<feature type="transmembrane region" description="Helical" evidence="10">
    <location>
        <begin position="418"/>
        <end position="443"/>
    </location>
</feature>
<dbReference type="GO" id="GO:0008308">
    <property type="term" value="F:voltage-gated monoatomic anion channel activity"/>
    <property type="evidence" value="ECO:0007669"/>
    <property type="project" value="InterPro"/>
</dbReference>
<dbReference type="GO" id="GO:0012505">
    <property type="term" value="C:endomembrane system"/>
    <property type="evidence" value="ECO:0007669"/>
    <property type="project" value="UniProtKB-SubCell"/>
</dbReference>
<evidence type="ECO:0000256" key="5">
    <source>
        <dbReference type="ARBA" id="ARBA00022475"/>
    </source>
</evidence>
<evidence type="ECO:0000256" key="4">
    <source>
        <dbReference type="ARBA" id="ARBA00022448"/>
    </source>
</evidence>
<dbReference type="OrthoDB" id="1099at2759"/>
<evidence type="ECO:0000313" key="13">
    <source>
        <dbReference type="Proteomes" id="UP000825935"/>
    </source>
</evidence>
<feature type="transmembrane region" description="Helical" evidence="10">
    <location>
        <begin position="163"/>
        <end position="190"/>
    </location>
</feature>
<comment type="subcellular location">
    <subcellularLocation>
        <location evidence="2">Cell membrane</location>
    </subcellularLocation>
    <subcellularLocation>
        <location evidence="1">Endomembrane system</location>
        <topology evidence="1">Multi-pass membrane protein</topology>
    </subcellularLocation>
</comment>
<keyword evidence="7 10" id="KW-1133">Transmembrane helix</keyword>
<protein>
    <submittedName>
        <fullName evidence="12">Slow anion channel-associated 1d</fullName>
    </submittedName>
</protein>
<dbReference type="InterPro" id="IPR038665">
    <property type="entry name" value="Voltage-dep_anion_channel_sf"/>
</dbReference>
<dbReference type="PANTHER" id="PTHR31269:SF2">
    <property type="entry name" value="S-TYPE ANION CHANNEL SLAH3"/>
    <property type="match status" value="1"/>
</dbReference>
<keyword evidence="5" id="KW-1003">Cell membrane</keyword>
<dbReference type="EMBL" id="CM035408">
    <property type="protein sequence ID" value="KAH7441717.1"/>
    <property type="molecule type" value="Genomic_DNA"/>
</dbReference>
<dbReference type="Proteomes" id="UP000825935">
    <property type="component" value="Chromosome 3"/>
</dbReference>
<dbReference type="OMA" id="KQTQHHS"/>
<dbReference type="Pfam" id="PF03595">
    <property type="entry name" value="SLAC1"/>
    <property type="match status" value="1"/>
</dbReference>
<keyword evidence="13" id="KW-1185">Reference proteome</keyword>
<evidence type="ECO:0000256" key="1">
    <source>
        <dbReference type="ARBA" id="ARBA00004127"/>
    </source>
</evidence>
<evidence type="ECO:0000256" key="6">
    <source>
        <dbReference type="ARBA" id="ARBA00022692"/>
    </source>
</evidence>
<evidence type="ECO:0000313" key="12">
    <source>
        <dbReference type="EMBL" id="UWV48916.1"/>
    </source>
</evidence>
<keyword evidence="4" id="KW-0813">Transport</keyword>
<feature type="transmembrane region" description="Helical" evidence="10">
    <location>
        <begin position="131"/>
        <end position="151"/>
    </location>
</feature>
<dbReference type="AlphaFoldDB" id="A0A8T2UZW5"/>
<feature type="transmembrane region" description="Helical" evidence="10">
    <location>
        <begin position="332"/>
        <end position="351"/>
    </location>
</feature>
<comment type="similarity">
    <text evidence="3">Belongs to the SLAC1 S-type anion channel family.</text>
</comment>
<sequence>MPSSARSPQISSSNILPKATVTKNDQGDWVCSALNSSKEMHSLEAQKKHKGEKSDLVHPAYETLAPAKVQEEITTISPDDQSYTLFRTLADGPKGDPVHSKRYFHSLKGPELEILKNPNSSILPVNKQWPFLLRFPISCFGINLGLASQAILWKILASDGHLWFFHVPFVISTVLWSIAVFALAVIGFTYALKCIFYFEAVRREFGHPIRLNFFFAPWIACILLAVGVPPTISTAVYPGVSLAFVLPIFILDLKIYGEWISGGERRLCKIANPSTQLSILGNFMGALLIATIGYSELALFFWSLGIMHYIVLLVTLYQRLPSATILPKELHPVYFLFVALPSSASLSWAKIMGEFELIAKIIYYFALFLFLSLVARPKIFYGVRFNVAWWAYTFPLTVSAITTFEYSLEVKHTLTQVLAALLTLVSSMTVLFVAIITILHLLVWRTMFPNDMAIALQNSDTKAKKQVKELKENDLPV</sequence>
<dbReference type="GO" id="GO:0006873">
    <property type="term" value="P:intracellular monoatomic ion homeostasis"/>
    <property type="evidence" value="ECO:0007669"/>
    <property type="project" value="InterPro"/>
</dbReference>
<evidence type="ECO:0000313" key="11">
    <source>
        <dbReference type="EMBL" id="KAH7441717.1"/>
    </source>
</evidence>
<keyword evidence="8" id="KW-0406">Ion transport</keyword>
<dbReference type="PANTHER" id="PTHR31269">
    <property type="entry name" value="S-TYPE ANION CHANNEL SLAH3"/>
    <property type="match status" value="1"/>
</dbReference>
<feature type="transmembrane region" description="Helical" evidence="10">
    <location>
        <begin position="300"/>
        <end position="320"/>
    </location>
</feature>
<dbReference type="GO" id="GO:0005886">
    <property type="term" value="C:plasma membrane"/>
    <property type="evidence" value="ECO:0007669"/>
    <property type="project" value="UniProtKB-SubCell"/>
</dbReference>
<evidence type="ECO:0000256" key="7">
    <source>
        <dbReference type="ARBA" id="ARBA00022989"/>
    </source>
</evidence>
<evidence type="ECO:0000256" key="2">
    <source>
        <dbReference type="ARBA" id="ARBA00004236"/>
    </source>
</evidence>
<reference evidence="11" key="2">
    <citation type="submission" date="2021-08" db="EMBL/GenBank/DDBJ databases">
        <title>WGS assembly of Ceratopteris richardii.</title>
        <authorList>
            <person name="Marchant D.B."/>
            <person name="Chen G."/>
            <person name="Jenkins J."/>
            <person name="Shu S."/>
            <person name="Leebens-Mack J."/>
            <person name="Grimwood J."/>
            <person name="Schmutz J."/>
            <person name="Soltis P."/>
            <person name="Soltis D."/>
            <person name="Chen Z.-H."/>
        </authorList>
    </citation>
    <scope>NUCLEOTIDE SEQUENCE</scope>
    <source>
        <strain evidence="11">Whitten #5841</strain>
        <tissue evidence="11">Leaf</tissue>
    </source>
</reference>
<evidence type="ECO:0000256" key="10">
    <source>
        <dbReference type="SAM" id="Phobius"/>
    </source>
</evidence>
<feature type="transmembrane region" description="Helical" evidence="10">
    <location>
        <begin position="277"/>
        <end position="294"/>
    </location>
</feature>
<keyword evidence="6 10" id="KW-0812">Transmembrane</keyword>